<name>A0A0C3K932_9AGAM</name>
<dbReference type="Proteomes" id="UP000054248">
    <property type="component" value="Unassembled WGS sequence"/>
</dbReference>
<evidence type="ECO:0000313" key="2">
    <source>
        <dbReference type="EMBL" id="KIO17883.1"/>
    </source>
</evidence>
<organism evidence="2 3">
    <name type="scientific">Tulasnella calospora MUT 4182</name>
    <dbReference type="NCBI Taxonomy" id="1051891"/>
    <lineage>
        <taxon>Eukaryota</taxon>
        <taxon>Fungi</taxon>
        <taxon>Dikarya</taxon>
        <taxon>Basidiomycota</taxon>
        <taxon>Agaricomycotina</taxon>
        <taxon>Agaricomycetes</taxon>
        <taxon>Cantharellales</taxon>
        <taxon>Tulasnellaceae</taxon>
        <taxon>Tulasnella</taxon>
    </lineage>
</organism>
<keyword evidence="3" id="KW-1185">Reference proteome</keyword>
<dbReference type="OrthoDB" id="2419903at2759"/>
<feature type="compositionally biased region" description="Pro residues" evidence="1">
    <location>
        <begin position="379"/>
        <end position="392"/>
    </location>
</feature>
<accession>A0A0C3K932</accession>
<sequence>MPIQPAPPAPPPAADDDDDDDSEDERLSDPNLCEECHRKPKLYDSSKGIQYQFCGRRCRDVHAVRDAQPHCKLKGCKKTFNTNDEYCSQEHAQEAIRRGEAQACPVCHTNPIANGFKHCSRECAIKQANQPKPNGLARSGSSGVFQGSFTPPASTRHGSLPPPPAPANAVNKDADAPTTSGPGPCEHCGAQPKSVKVHRHCSKECARAARAGKKGPRGYADSDEDSWPEDAPPSKKPQPRAYDDDDDDGWGSVQSPLPQQHQVNPGNSKAYSCCGCTITVPSGSPPAECPICKLDEVKKELEAEKAKPPVVIRIPQSPPAPAPAPVPAPPQPAPVPVPAPPAPAPVPAPAPAPTTKPVQATPRVRPSGPVQQPRKVTPSPAPKPAPPQPEPPKQTAKPPVQPTRRQLDEDDDDDDDDDDMDFFVRQPDPPPAPASKPVTVESDDDDDEDFFVR</sequence>
<feature type="region of interest" description="Disordered" evidence="1">
    <location>
        <begin position="303"/>
        <end position="453"/>
    </location>
</feature>
<dbReference type="AlphaFoldDB" id="A0A0C3K932"/>
<feature type="region of interest" description="Disordered" evidence="1">
    <location>
        <begin position="130"/>
        <end position="183"/>
    </location>
</feature>
<proteinExistence type="predicted"/>
<feature type="compositionally biased region" description="Acidic residues" evidence="1">
    <location>
        <begin position="441"/>
        <end position="453"/>
    </location>
</feature>
<reference evidence="3" key="2">
    <citation type="submission" date="2015-01" db="EMBL/GenBank/DDBJ databases">
        <title>Evolutionary Origins and Diversification of the Mycorrhizal Mutualists.</title>
        <authorList>
            <consortium name="DOE Joint Genome Institute"/>
            <consortium name="Mycorrhizal Genomics Consortium"/>
            <person name="Kohler A."/>
            <person name="Kuo A."/>
            <person name="Nagy L.G."/>
            <person name="Floudas D."/>
            <person name="Copeland A."/>
            <person name="Barry K.W."/>
            <person name="Cichocki N."/>
            <person name="Veneault-Fourrey C."/>
            <person name="LaButti K."/>
            <person name="Lindquist E.A."/>
            <person name="Lipzen A."/>
            <person name="Lundell T."/>
            <person name="Morin E."/>
            <person name="Murat C."/>
            <person name="Riley R."/>
            <person name="Ohm R."/>
            <person name="Sun H."/>
            <person name="Tunlid A."/>
            <person name="Henrissat B."/>
            <person name="Grigoriev I.V."/>
            <person name="Hibbett D.S."/>
            <person name="Martin F."/>
        </authorList>
    </citation>
    <scope>NUCLEOTIDE SEQUENCE [LARGE SCALE GENOMIC DNA]</scope>
    <source>
        <strain evidence="3">MUT 4182</strain>
    </source>
</reference>
<feature type="compositionally biased region" description="Pro residues" evidence="1">
    <location>
        <begin position="1"/>
        <end position="13"/>
    </location>
</feature>
<feature type="compositionally biased region" description="Polar residues" evidence="1">
    <location>
        <begin position="252"/>
        <end position="268"/>
    </location>
</feature>
<feature type="region of interest" description="Disordered" evidence="1">
    <location>
        <begin position="212"/>
        <end position="268"/>
    </location>
</feature>
<evidence type="ECO:0000313" key="3">
    <source>
        <dbReference type="Proteomes" id="UP000054248"/>
    </source>
</evidence>
<protein>
    <submittedName>
        <fullName evidence="2">Uncharacterized protein</fullName>
    </submittedName>
</protein>
<gene>
    <name evidence="2" type="ORF">M407DRAFT_32437</name>
</gene>
<dbReference type="HOGENOM" id="CLU_604373_0_0_1"/>
<dbReference type="EMBL" id="KN823334">
    <property type="protein sequence ID" value="KIO17883.1"/>
    <property type="molecule type" value="Genomic_DNA"/>
</dbReference>
<reference evidence="2 3" key="1">
    <citation type="submission" date="2014-04" db="EMBL/GenBank/DDBJ databases">
        <authorList>
            <consortium name="DOE Joint Genome Institute"/>
            <person name="Kuo A."/>
            <person name="Girlanda M."/>
            <person name="Perotto S."/>
            <person name="Kohler A."/>
            <person name="Nagy L.G."/>
            <person name="Floudas D."/>
            <person name="Copeland A."/>
            <person name="Barry K.W."/>
            <person name="Cichocki N."/>
            <person name="Veneault-Fourrey C."/>
            <person name="LaButti K."/>
            <person name="Lindquist E.A."/>
            <person name="Lipzen A."/>
            <person name="Lundell T."/>
            <person name="Morin E."/>
            <person name="Murat C."/>
            <person name="Sun H."/>
            <person name="Tunlid A."/>
            <person name="Henrissat B."/>
            <person name="Grigoriev I.V."/>
            <person name="Hibbett D.S."/>
            <person name="Martin F."/>
            <person name="Nordberg H.P."/>
            <person name="Cantor M.N."/>
            <person name="Hua S.X."/>
        </authorList>
    </citation>
    <scope>NUCLEOTIDE SEQUENCE [LARGE SCALE GENOMIC DNA]</scope>
    <source>
        <strain evidence="2 3">MUT 4182</strain>
    </source>
</reference>
<feature type="compositionally biased region" description="Pro residues" evidence="1">
    <location>
        <begin position="316"/>
        <end position="354"/>
    </location>
</feature>
<evidence type="ECO:0000256" key="1">
    <source>
        <dbReference type="SAM" id="MobiDB-lite"/>
    </source>
</evidence>
<feature type="compositionally biased region" description="Acidic residues" evidence="1">
    <location>
        <begin position="408"/>
        <end position="421"/>
    </location>
</feature>
<feature type="compositionally biased region" description="Acidic residues" evidence="1">
    <location>
        <begin position="14"/>
        <end position="26"/>
    </location>
</feature>
<feature type="compositionally biased region" description="Polar residues" evidence="1">
    <location>
        <begin position="139"/>
        <end position="157"/>
    </location>
</feature>
<feature type="region of interest" description="Disordered" evidence="1">
    <location>
        <begin position="1"/>
        <end position="29"/>
    </location>
</feature>